<evidence type="ECO:0000256" key="1">
    <source>
        <dbReference type="SAM" id="SignalP"/>
    </source>
</evidence>
<gene>
    <name evidence="2" type="ORF">CEUTPL_LOCUS5735</name>
</gene>
<accession>A0A9N9QMJ1</accession>
<evidence type="ECO:0000313" key="2">
    <source>
        <dbReference type="EMBL" id="CAG9765119.1"/>
    </source>
</evidence>
<feature type="chain" id="PRO_5040190977" description="Hexamerin" evidence="1">
    <location>
        <begin position="17"/>
        <end position="526"/>
    </location>
</feature>
<evidence type="ECO:0008006" key="4">
    <source>
        <dbReference type="Google" id="ProtNLM"/>
    </source>
</evidence>
<proteinExistence type="predicted"/>
<keyword evidence="1" id="KW-0732">Signal</keyword>
<keyword evidence="3" id="KW-1185">Reference proteome</keyword>
<name>A0A9N9QMJ1_9CUCU</name>
<dbReference type="AlphaFoldDB" id="A0A9N9QMJ1"/>
<feature type="signal peptide" evidence="1">
    <location>
        <begin position="1"/>
        <end position="16"/>
    </location>
</feature>
<dbReference type="Proteomes" id="UP001152799">
    <property type="component" value="Chromosome 2"/>
</dbReference>
<reference evidence="2" key="1">
    <citation type="submission" date="2022-01" db="EMBL/GenBank/DDBJ databases">
        <authorList>
            <person name="King R."/>
        </authorList>
    </citation>
    <scope>NUCLEOTIDE SEQUENCE</scope>
</reference>
<sequence>MKSAVALLVLVAVASASRTVPTTEVQAGNLFQVTQHVQDQFHHAQQLGYNGAQVANFLLKQGYPRTVVNYLVQQYEAGLDQPFLQSSEHLFQQQGVQQQGQGVSYFNVQYSHVQLQRVLQYVQTALKFFVNQQVSNQYVFQQLQQVVQHIQQIQSVQSLTESQVAVVYQILNNLHQFVMQQGEQLPQLFVQQIESAYLAAQQAYQIFNHQESQVVSSLYYQQLLQQIRSIQQYLHAQTVTPQLGFISLQLNQAYQIYFNAQLMSQKAHFMQPLNLIVVRQLNKAYQSLNTAYLLAQQNGLPIVGQLQNALAVAQRLQLNGSSQYNGISQSQVGVSQAHQYGVELVHYVEQQVAQGVLSQVHASYILQQLQQIQYAVSQAQVQQYLQNVHQYVQQQIDISPVVVQHISQQIQLVLQSMTTGQFQGQNYVQTLVQRYFNGPQQYSAVQQRQFNNGVQQGQLNIPRQFNVVEQGQLNTPYQYNGVQTPYQHQWGFNQAQQQQWYTPSQGMLPLAYQHQYMPFQHSTVAY</sequence>
<organism evidence="2 3">
    <name type="scientific">Ceutorhynchus assimilis</name>
    <name type="common">cabbage seed weevil</name>
    <dbReference type="NCBI Taxonomy" id="467358"/>
    <lineage>
        <taxon>Eukaryota</taxon>
        <taxon>Metazoa</taxon>
        <taxon>Ecdysozoa</taxon>
        <taxon>Arthropoda</taxon>
        <taxon>Hexapoda</taxon>
        <taxon>Insecta</taxon>
        <taxon>Pterygota</taxon>
        <taxon>Neoptera</taxon>
        <taxon>Endopterygota</taxon>
        <taxon>Coleoptera</taxon>
        <taxon>Polyphaga</taxon>
        <taxon>Cucujiformia</taxon>
        <taxon>Curculionidae</taxon>
        <taxon>Ceutorhynchinae</taxon>
        <taxon>Ceutorhynchus</taxon>
    </lineage>
</organism>
<dbReference type="EMBL" id="OU892278">
    <property type="protein sequence ID" value="CAG9765119.1"/>
    <property type="molecule type" value="Genomic_DNA"/>
</dbReference>
<protein>
    <recommendedName>
        <fullName evidence="4">Hexamerin</fullName>
    </recommendedName>
</protein>
<evidence type="ECO:0000313" key="3">
    <source>
        <dbReference type="Proteomes" id="UP001152799"/>
    </source>
</evidence>